<sequence>MFTRSRDNLATTTWHEFMKGLGNTREVAAERAKERAGLVRDALSDTGVEARRRSSLALDMLAGKPAPIRWGWVVAAAGIGALAGFAVAELLRGHPVDEAVASLRRQLGHTREKVEESVG</sequence>
<dbReference type="RefSeq" id="WP_203754677.1">
    <property type="nucleotide sequence ID" value="NZ_BONF01000044.1"/>
</dbReference>
<keyword evidence="1" id="KW-0812">Transmembrane</keyword>
<dbReference type="AlphaFoldDB" id="A0A8J3JR88"/>
<keyword evidence="1" id="KW-0472">Membrane</keyword>
<feature type="transmembrane region" description="Helical" evidence="1">
    <location>
        <begin position="70"/>
        <end position="88"/>
    </location>
</feature>
<comment type="caution">
    <text evidence="2">The sequence shown here is derived from an EMBL/GenBank/DDBJ whole genome shotgun (WGS) entry which is preliminary data.</text>
</comment>
<dbReference type="EMBL" id="BONF01000044">
    <property type="protein sequence ID" value="GIF85208.1"/>
    <property type="molecule type" value="Genomic_DNA"/>
</dbReference>
<proteinExistence type="predicted"/>
<accession>A0A8J3JR88</accession>
<reference evidence="2 3" key="1">
    <citation type="submission" date="2021-01" db="EMBL/GenBank/DDBJ databases">
        <title>Whole genome shotgun sequence of Catellatospora bangladeshensis NBRC 107357.</title>
        <authorList>
            <person name="Komaki H."/>
            <person name="Tamura T."/>
        </authorList>
    </citation>
    <scope>NUCLEOTIDE SEQUENCE [LARGE SCALE GENOMIC DNA]</scope>
    <source>
        <strain evidence="2 3">NBRC 107357</strain>
    </source>
</reference>
<gene>
    <name evidence="2" type="ORF">Cba03nite_65570</name>
</gene>
<evidence type="ECO:0000313" key="2">
    <source>
        <dbReference type="EMBL" id="GIF85208.1"/>
    </source>
</evidence>
<evidence type="ECO:0000313" key="3">
    <source>
        <dbReference type="Proteomes" id="UP000601223"/>
    </source>
</evidence>
<protein>
    <submittedName>
        <fullName evidence="2">Uncharacterized protein</fullName>
    </submittedName>
</protein>
<evidence type="ECO:0000256" key="1">
    <source>
        <dbReference type="SAM" id="Phobius"/>
    </source>
</evidence>
<dbReference type="Proteomes" id="UP000601223">
    <property type="component" value="Unassembled WGS sequence"/>
</dbReference>
<name>A0A8J3JR88_9ACTN</name>
<organism evidence="2 3">
    <name type="scientific">Catellatospora bangladeshensis</name>
    <dbReference type="NCBI Taxonomy" id="310355"/>
    <lineage>
        <taxon>Bacteria</taxon>
        <taxon>Bacillati</taxon>
        <taxon>Actinomycetota</taxon>
        <taxon>Actinomycetes</taxon>
        <taxon>Micromonosporales</taxon>
        <taxon>Micromonosporaceae</taxon>
        <taxon>Catellatospora</taxon>
    </lineage>
</organism>
<keyword evidence="3" id="KW-1185">Reference proteome</keyword>
<keyword evidence="1" id="KW-1133">Transmembrane helix</keyword>